<accession>A0A1U7IPE2</accession>
<dbReference type="OrthoDB" id="462801at2"/>
<dbReference type="Proteomes" id="UP000185860">
    <property type="component" value="Unassembled WGS sequence"/>
</dbReference>
<dbReference type="RefSeq" id="WP_073592992.1">
    <property type="nucleotide sequence ID" value="NZ_MRCE01000006.1"/>
</dbReference>
<reference evidence="2 3" key="1">
    <citation type="submission" date="2016-11" db="EMBL/GenBank/DDBJ databases">
        <title>Draft Genome Sequences of Nine Cyanobacterial Strains from Diverse Habitats.</title>
        <authorList>
            <person name="Zhu T."/>
            <person name="Hou S."/>
            <person name="Lu X."/>
            <person name="Hess W.R."/>
        </authorList>
    </citation>
    <scope>NUCLEOTIDE SEQUENCE [LARGE SCALE GENOMIC DNA]</scope>
    <source>
        <strain evidence="2 3">IAM M-71</strain>
    </source>
</reference>
<sequence>MKSIFPIYRKGRNLLISALLISSSVLVATVANTPTATAQYSPRYPVYPNPGSPVYPRPGIQSLNGAWRVNWQVNGYSMSGRLYMQGNQGVLRLRVRDGYGNTQRIEETMFLVPRENGFALRGSNPVFRGTNIPVPNYRPDNFRVRQTPDGWAIRTCDSSGICAPASMQYMGSEMFND</sequence>
<dbReference type="EMBL" id="MRCE01000006">
    <property type="protein sequence ID" value="OKH39130.1"/>
    <property type="molecule type" value="Genomic_DNA"/>
</dbReference>
<protein>
    <submittedName>
        <fullName evidence="2">Uncharacterized protein</fullName>
    </submittedName>
</protein>
<evidence type="ECO:0000256" key="1">
    <source>
        <dbReference type="SAM" id="SignalP"/>
    </source>
</evidence>
<keyword evidence="1" id="KW-0732">Signal</keyword>
<feature type="chain" id="PRO_5010537394" evidence="1">
    <location>
        <begin position="28"/>
        <end position="177"/>
    </location>
</feature>
<organism evidence="2 3">
    <name type="scientific">[Phormidium ambiguum] IAM M-71</name>
    <dbReference type="NCBI Taxonomy" id="454136"/>
    <lineage>
        <taxon>Bacteria</taxon>
        <taxon>Bacillati</taxon>
        <taxon>Cyanobacteriota</taxon>
        <taxon>Cyanophyceae</taxon>
        <taxon>Oscillatoriophycideae</taxon>
        <taxon>Aerosakkonematales</taxon>
        <taxon>Aerosakkonemataceae</taxon>
        <taxon>Floridanema</taxon>
    </lineage>
</organism>
<feature type="signal peptide" evidence="1">
    <location>
        <begin position="1"/>
        <end position="27"/>
    </location>
</feature>
<gene>
    <name evidence="2" type="ORF">NIES2119_08355</name>
</gene>
<dbReference type="STRING" id="454136.NIES2119_08355"/>
<comment type="caution">
    <text evidence="2">The sequence shown here is derived from an EMBL/GenBank/DDBJ whole genome shotgun (WGS) entry which is preliminary data.</text>
</comment>
<dbReference type="AlphaFoldDB" id="A0A1U7IPE2"/>
<name>A0A1U7IPE2_9CYAN</name>
<evidence type="ECO:0000313" key="2">
    <source>
        <dbReference type="EMBL" id="OKH39130.1"/>
    </source>
</evidence>
<proteinExistence type="predicted"/>
<evidence type="ECO:0000313" key="3">
    <source>
        <dbReference type="Proteomes" id="UP000185860"/>
    </source>
</evidence>